<dbReference type="EMBL" id="WOCE01000021">
    <property type="protein sequence ID" value="KAE9589047.1"/>
    <property type="molecule type" value="Genomic_DNA"/>
</dbReference>
<gene>
    <name evidence="2" type="ORF">Lalb_Chr21g0304921</name>
</gene>
<evidence type="ECO:0000256" key="1">
    <source>
        <dbReference type="SAM" id="Phobius"/>
    </source>
</evidence>
<keyword evidence="1" id="KW-0472">Membrane</keyword>
<protein>
    <submittedName>
        <fullName evidence="2">Uncharacterized protein</fullName>
    </submittedName>
</protein>
<sequence>MKEVVQHVFYLNDTLYDLLLKIEVTRTLNFKVSRLNIILVLIYTRMALNPYLLEALSFFFPSLFLPY</sequence>
<keyword evidence="1" id="KW-1133">Transmembrane helix</keyword>
<accession>A0A6A4NR25</accession>
<dbReference type="Proteomes" id="UP000447434">
    <property type="component" value="Chromosome 21"/>
</dbReference>
<organism evidence="2 3">
    <name type="scientific">Lupinus albus</name>
    <name type="common">White lupine</name>
    <name type="synonym">Lupinus termis</name>
    <dbReference type="NCBI Taxonomy" id="3870"/>
    <lineage>
        <taxon>Eukaryota</taxon>
        <taxon>Viridiplantae</taxon>
        <taxon>Streptophyta</taxon>
        <taxon>Embryophyta</taxon>
        <taxon>Tracheophyta</taxon>
        <taxon>Spermatophyta</taxon>
        <taxon>Magnoliopsida</taxon>
        <taxon>eudicotyledons</taxon>
        <taxon>Gunneridae</taxon>
        <taxon>Pentapetalae</taxon>
        <taxon>rosids</taxon>
        <taxon>fabids</taxon>
        <taxon>Fabales</taxon>
        <taxon>Fabaceae</taxon>
        <taxon>Papilionoideae</taxon>
        <taxon>50 kb inversion clade</taxon>
        <taxon>genistoids sensu lato</taxon>
        <taxon>core genistoids</taxon>
        <taxon>Genisteae</taxon>
        <taxon>Lupinus</taxon>
    </lineage>
</organism>
<feature type="transmembrane region" description="Helical" evidence="1">
    <location>
        <begin position="35"/>
        <end position="60"/>
    </location>
</feature>
<keyword evidence="3" id="KW-1185">Reference proteome</keyword>
<comment type="caution">
    <text evidence="2">The sequence shown here is derived from an EMBL/GenBank/DDBJ whole genome shotgun (WGS) entry which is preliminary data.</text>
</comment>
<proteinExistence type="predicted"/>
<evidence type="ECO:0000313" key="2">
    <source>
        <dbReference type="EMBL" id="KAE9589047.1"/>
    </source>
</evidence>
<reference evidence="3" key="1">
    <citation type="journal article" date="2020" name="Nat. Commun.">
        <title>Genome sequence of the cluster root forming white lupin.</title>
        <authorList>
            <person name="Hufnagel B."/>
            <person name="Marques A."/>
            <person name="Soriano A."/>
            <person name="Marques L."/>
            <person name="Divol F."/>
            <person name="Doumas P."/>
            <person name="Sallet E."/>
            <person name="Mancinotti D."/>
            <person name="Carrere S."/>
            <person name="Marande W."/>
            <person name="Arribat S."/>
            <person name="Keller J."/>
            <person name="Huneau C."/>
            <person name="Blein T."/>
            <person name="Aime D."/>
            <person name="Laguerre M."/>
            <person name="Taylor J."/>
            <person name="Schubert V."/>
            <person name="Nelson M."/>
            <person name="Geu-Flores F."/>
            <person name="Crespi M."/>
            <person name="Gallardo-Guerrero K."/>
            <person name="Delaux P.-M."/>
            <person name="Salse J."/>
            <person name="Berges H."/>
            <person name="Guyot R."/>
            <person name="Gouzy J."/>
            <person name="Peret B."/>
        </authorList>
    </citation>
    <scope>NUCLEOTIDE SEQUENCE [LARGE SCALE GENOMIC DNA]</scope>
    <source>
        <strain evidence="3">cv. Amiga</strain>
    </source>
</reference>
<name>A0A6A4NR25_LUPAL</name>
<keyword evidence="1" id="KW-0812">Transmembrane</keyword>
<evidence type="ECO:0000313" key="3">
    <source>
        <dbReference type="Proteomes" id="UP000447434"/>
    </source>
</evidence>
<dbReference type="AlphaFoldDB" id="A0A6A4NR25"/>